<evidence type="ECO:0000313" key="10">
    <source>
        <dbReference type="EMBL" id="RFU84785.1"/>
    </source>
</evidence>
<evidence type="ECO:0000256" key="6">
    <source>
        <dbReference type="ARBA" id="ARBA00023136"/>
    </source>
</evidence>
<evidence type="ECO:0000256" key="1">
    <source>
        <dbReference type="ARBA" id="ARBA00004651"/>
    </source>
</evidence>
<dbReference type="InterPro" id="IPR000515">
    <property type="entry name" value="MetI-like"/>
</dbReference>
<keyword evidence="3" id="KW-1003">Cell membrane</keyword>
<dbReference type="AlphaFoldDB" id="A0A372M2M1"/>
<comment type="subcellular location">
    <subcellularLocation>
        <location evidence="1 7">Cell membrane</location>
        <topology evidence="1 7">Multi-pass membrane protein</topology>
    </subcellularLocation>
</comment>
<dbReference type="Proteomes" id="UP000263094">
    <property type="component" value="Unassembled WGS sequence"/>
</dbReference>
<dbReference type="PANTHER" id="PTHR43227">
    <property type="entry name" value="BLL4140 PROTEIN"/>
    <property type="match status" value="1"/>
</dbReference>
<dbReference type="InterPro" id="IPR035906">
    <property type="entry name" value="MetI-like_sf"/>
</dbReference>
<comment type="similarity">
    <text evidence="7">Belongs to the binding-protein-dependent transport system permease family.</text>
</comment>
<reference evidence="10 11" key="1">
    <citation type="submission" date="2018-08" db="EMBL/GenBank/DDBJ databases">
        <title>Isolation, diversity and antifungal activity of Actinobacteria from wheat.</title>
        <authorList>
            <person name="Han C."/>
        </authorList>
    </citation>
    <scope>NUCLEOTIDE SEQUENCE [LARGE SCALE GENOMIC DNA]</scope>
    <source>
        <strain evidence="10 11">NEAU-YY421</strain>
    </source>
</reference>
<comment type="caution">
    <text evidence="10">The sequence shown here is derived from an EMBL/GenBank/DDBJ whole genome shotgun (WGS) entry which is preliminary data.</text>
</comment>
<dbReference type="CDD" id="cd06261">
    <property type="entry name" value="TM_PBP2"/>
    <property type="match status" value="1"/>
</dbReference>
<evidence type="ECO:0000256" key="3">
    <source>
        <dbReference type="ARBA" id="ARBA00022475"/>
    </source>
</evidence>
<keyword evidence="11" id="KW-1185">Reference proteome</keyword>
<evidence type="ECO:0000313" key="11">
    <source>
        <dbReference type="Proteomes" id="UP000263094"/>
    </source>
</evidence>
<keyword evidence="4 7" id="KW-0812">Transmembrane</keyword>
<keyword evidence="2 7" id="KW-0813">Transport</keyword>
<feature type="transmembrane region" description="Helical" evidence="7">
    <location>
        <begin position="200"/>
        <end position="223"/>
    </location>
</feature>
<evidence type="ECO:0000256" key="7">
    <source>
        <dbReference type="RuleBase" id="RU363032"/>
    </source>
</evidence>
<feature type="transmembrane region" description="Helical" evidence="7">
    <location>
        <begin position="113"/>
        <end position="133"/>
    </location>
</feature>
<feature type="transmembrane region" description="Helical" evidence="7">
    <location>
        <begin position="45"/>
        <end position="64"/>
    </location>
</feature>
<dbReference type="RefSeq" id="WP_128557553.1">
    <property type="nucleotide sequence ID" value="NZ_QUAK01000112.1"/>
</dbReference>
<feature type="region of interest" description="Disordered" evidence="8">
    <location>
        <begin position="1"/>
        <end position="38"/>
    </location>
</feature>
<dbReference type="PANTHER" id="PTHR43227:SF8">
    <property type="entry name" value="DIACETYLCHITOBIOSE UPTAKE SYSTEM PERMEASE PROTEIN DASB"/>
    <property type="match status" value="1"/>
</dbReference>
<sequence length="336" mass="36657">MTAADTQAVEAKAPVAGGVNEPGTRPPAPSGSGGKGRAGRGRNGLLPYLLILPAIVAIAAVYAYPLARTVIMSFQDMGRRELWTGESPPWVGLDQFTNILGDSEFWSVTGRTVLFMTVCVVLTMGLGLLIALLMQRLTTWVRLTLTVALIAAWSMPLLVASSIFRWLADSDYGLLNTLIAKVAGEDFLGHNWFLNPWQGFAVIICLVVWGAIPFAVITLYAALTQVPKELEEAAQLDGASPFSVYRFVTWPVIKPVFIMVTTLSVIWDFNVFGQIWLLRGNKPEPEYETLGLYSFSKAFESTSFSQGTAIALITVVLLSGVAVYYLRQLIKTGEVE</sequence>
<dbReference type="PROSITE" id="PS50928">
    <property type="entry name" value="ABC_TM1"/>
    <property type="match status" value="1"/>
</dbReference>
<evidence type="ECO:0000256" key="8">
    <source>
        <dbReference type="SAM" id="MobiDB-lite"/>
    </source>
</evidence>
<evidence type="ECO:0000256" key="5">
    <source>
        <dbReference type="ARBA" id="ARBA00022989"/>
    </source>
</evidence>
<feature type="transmembrane region" description="Helical" evidence="7">
    <location>
        <begin position="244"/>
        <end position="267"/>
    </location>
</feature>
<feature type="transmembrane region" description="Helical" evidence="7">
    <location>
        <begin position="304"/>
        <end position="326"/>
    </location>
</feature>
<protein>
    <submittedName>
        <fullName evidence="10">Sugar ABC transporter permease</fullName>
    </submittedName>
</protein>
<dbReference type="EMBL" id="QUAK01000112">
    <property type="protein sequence ID" value="RFU84785.1"/>
    <property type="molecule type" value="Genomic_DNA"/>
</dbReference>
<evidence type="ECO:0000256" key="2">
    <source>
        <dbReference type="ARBA" id="ARBA00022448"/>
    </source>
</evidence>
<evidence type="ECO:0000259" key="9">
    <source>
        <dbReference type="PROSITE" id="PS50928"/>
    </source>
</evidence>
<keyword evidence="6 7" id="KW-0472">Membrane</keyword>
<dbReference type="SUPFAM" id="SSF161098">
    <property type="entry name" value="MetI-like"/>
    <property type="match status" value="1"/>
</dbReference>
<keyword evidence="5 7" id="KW-1133">Transmembrane helix</keyword>
<feature type="domain" description="ABC transmembrane type-1" evidence="9">
    <location>
        <begin position="109"/>
        <end position="327"/>
    </location>
</feature>
<dbReference type="OrthoDB" id="9804439at2"/>
<name>A0A372M2M1_9ACTN</name>
<gene>
    <name evidence="10" type="ORF">DY218_20550</name>
</gene>
<dbReference type="Pfam" id="PF00528">
    <property type="entry name" value="BPD_transp_1"/>
    <property type="match status" value="1"/>
</dbReference>
<evidence type="ECO:0000256" key="4">
    <source>
        <dbReference type="ARBA" id="ARBA00022692"/>
    </source>
</evidence>
<dbReference type="InterPro" id="IPR050809">
    <property type="entry name" value="UgpAE/MalFG_permease"/>
</dbReference>
<dbReference type="GO" id="GO:0055085">
    <property type="term" value="P:transmembrane transport"/>
    <property type="evidence" value="ECO:0007669"/>
    <property type="project" value="InterPro"/>
</dbReference>
<feature type="transmembrane region" description="Helical" evidence="7">
    <location>
        <begin position="145"/>
        <end position="168"/>
    </location>
</feature>
<accession>A0A372M2M1</accession>
<dbReference type="Gene3D" id="1.10.3720.10">
    <property type="entry name" value="MetI-like"/>
    <property type="match status" value="1"/>
</dbReference>
<organism evidence="10 11">
    <name type="scientific">Streptomyces triticagri</name>
    <dbReference type="NCBI Taxonomy" id="2293568"/>
    <lineage>
        <taxon>Bacteria</taxon>
        <taxon>Bacillati</taxon>
        <taxon>Actinomycetota</taxon>
        <taxon>Actinomycetes</taxon>
        <taxon>Kitasatosporales</taxon>
        <taxon>Streptomycetaceae</taxon>
        <taxon>Streptomyces</taxon>
    </lineage>
</organism>
<proteinExistence type="inferred from homology"/>
<dbReference type="GO" id="GO:0005886">
    <property type="term" value="C:plasma membrane"/>
    <property type="evidence" value="ECO:0007669"/>
    <property type="project" value="UniProtKB-SubCell"/>
</dbReference>